<evidence type="ECO:0000313" key="3">
    <source>
        <dbReference type="EMBL" id="QTA78408.1"/>
    </source>
</evidence>
<evidence type="ECO:0000259" key="1">
    <source>
        <dbReference type="Pfam" id="PF17989"/>
    </source>
</evidence>
<evidence type="ECO:0008006" key="5">
    <source>
        <dbReference type="Google" id="ProtNLM"/>
    </source>
</evidence>
<dbReference type="Proteomes" id="UP000663720">
    <property type="component" value="Chromosome"/>
</dbReference>
<dbReference type="EMBL" id="CP061799">
    <property type="protein sequence ID" value="QTA78408.1"/>
    <property type="molecule type" value="Genomic_DNA"/>
</dbReference>
<feature type="domain" description="Actin homologue MreB-like C-terminal" evidence="2">
    <location>
        <begin position="184"/>
        <end position="302"/>
    </location>
</feature>
<keyword evidence="4" id="KW-1185">Reference proteome</keyword>
<dbReference type="InterPro" id="IPR040607">
    <property type="entry name" value="ALP_N"/>
</dbReference>
<accession>A0A975B428</accession>
<sequence>MKKIIAGMDIGFGQAKVCLKNGDESIKTICFPRIFAEAGRDNRGLNNHSVYGIEGERFYVGQEALAYQDSFIRRDFRDYVKDKTYWLCIGKALIDTGIFNGDDNIRIKRLILGLAPGHFYPENISHMKKTALSGIEFSYNNKICRFSAKEVKILPQGSGAFFSETLTDKGLIQEKNGYKKLHGILDVGYRTTDFVLFEKGQFIGEKEELSEDTGMRTVLEKLQSHIRQKYDKEELEFLEPVLRGQPFEFRGKEYDLSDQVEKLISDHIYKRIEPEVLKRWEGRINRMKRIVICGGGAYFFKNAGDFLKLHKDQIVILPQPELSNAVGFLRFGLMMEKSDSLKKQQKI</sequence>
<dbReference type="Pfam" id="PF17989">
    <property type="entry name" value="ALP_N"/>
    <property type="match status" value="1"/>
</dbReference>
<dbReference type="RefSeq" id="WP_207690269.1">
    <property type="nucleotide sequence ID" value="NZ_CP061799.1"/>
</dbReference>
<dbReference type="InterPro" id="IPR043129">
    <property type="entry name" value="ATPase_NBD"/>
</dbReference>
<organism evidence="3 4">
    <name type="scientific">Desulfonema limicola</name>
    <dbReference type="NCBI Taxonomy" id="45656"/>
    <lineage>
        <taxon>Bacteria</taxon>
        <taxon>Pseudomonadati</taxon>
        <taxon>Thermodesulfobacteriota</taxon>
        <taxon>Desulfobacteria</taxon>
        <taxon>Desulfobacterales</taxon>
        <taxon>Desulfococcaceae</taxon>
        <taxon>Desulfonema</taxon>
    </lineage>
</organism>
<feature type="domain" description="Actin-like protein N-terminal" evidence="1">
    <location>
        <begin position="7"/>
        <end position="159"/>
    </location>
</feature>
<dbReference type="SUPFAM" id="SSF53067">
    <property type="entry name" value="Actin-like ATPase domain"/>
    <property type="match status" value="2"/>
</dbReference>
<reference evidence="3" key="1">
    <citation type="journal article" date="2021" name="Microb. Physiol.">
        <title>Proteogenomic Insights into the Physiology of Marine, Sulfate-Reducing, Filamentous Desulfonema limicola and Desulfonema magnum.</title>
        <authorList>
            <person name="Schnaars V."/>
            <person name="Wohlbrand L."/>
            <person name="Scheve S."/>
            <person name="Hinrichs C."/>
            <person name="Reinhardt R."/>
            <person name="Rabus R."/>
        </authorList>
    </citation>
    <scope>NUCLEOTIDE SEQUENCE</scope>
    <source>
        <strain evidence="3">5ac10</strain>
    </source>
</reference>
<dbReference type="InterPro" id="IPR049067">
    <property type="entry name" value="MreB-like_C"/>
</dbReference>
<dbReference type="Pfam" id="PF21522">
    <property type="entry name" value="MreB-like_C"/>
    <property type="match status" value="1"/>
</dbReference>
<protein>
    <recommendedName>
        <fullName evidence="5">Actin-like protein N-terminal domain-containing protein</fullName>
    </recommendedName>
</protein>
<dbReference type="AlphaFoldDB" id="A0A975B428"/>
<dbReference type="KEGG" id="dli:dnl_06290"/>
<dbReference type="CDD" id="cd24025">
    <property type="entry name" value="ASKHA_NBD_ParM_pCBH-like"/>
    <property type="match status" value="1"/>
</dbReference>
<name>A0A975B428_9BACT</name>
<proteinExistence type="predicted"/>
<evidence type="ECO:0000259" key="2">
    <source>
        <dbReference type="Pfam" id="PF21522"/>
    </source>
</evidence>
<evidence type="ECO:0000313" key="4">
    <source>
        <dbReference type="Proteomes" id="UP000663720"/>
    </source>
</evidence>
<dbReference type="Gene3D" id="3.30.420.40">
    <property type="match status" value="2"/>
</dbReference>
<gene>
    <name evidence="3" type="ORF">dnl_06290</name>
</gene>